<dbReference type="GO" id="GO:0008236">
    <property type="term" value="F:serine-type peptidase activity"/>
    <property type="evidence" value="ECO:0007669"/>
    <property type="project" value="InterPro"/>
</dbReference>
<gene>
    <name evidence="3" type="ORF">OIDMADRAFT_39639</name>
</gene>
<sequence length="451" mass="48831">MPNRGRQAADFTVGAATAANYSCGTECQNILASTIPDDLAVNIGTDFDFDFYNTAGNFPGSAPGDLLKLQAIDPSTIAGLIPGMSSYRFQYTSKDLDGTAVPVTGFIAIPFTRPAHDGRFPLVAFAHGTIGVYRGCAPSSSPEFYDYDTWIPLLLRGYAVVATDYAGLGNNFTAHKYVSFTAHAHDLYYSVQAARKAFPTAFTDEWMSMGHSQGGGAVWKLSEYSLVQNPSSGYLGTVAIAPASKLYDMAILLEKDILPLPNFHDFVFTGEVAALAVAVRRVFPQYISPWLGDAMKKRIELSDVGQLCSEPFLGLSLDLTLEELVVTNANVASDKFLQQFQELNAPAQGCHASQPMLIIQGLNDTSILPASTAAAFKDATKVGNEIHMVWYPGLDHSAVVAAASFEWLRFIDDRFAGRITEGFSTNRTVKPFDLANAYKPLDLPLPLPFGI</sequence>
<dbReference type="HOGENOM" id="CLU_029538_1_0_1"/>
<dbReference type="STRING" id="913774.A0A0C3HQS1"/>
<dbReference type="InterPro" id="IPR005152">
    <property type="entry name" value="Lipase_secreted"/>
</dbReference>
<reference evidence="3 4" key="1">
    <citation type="submission" date="2014-04" db="EMBL/GenBank/DDBJ databases">
        <authorList>
            <consortium name="DOE Joint Genome Institute"/>
            <person name="Kuo A."/>
            <person name="Martino E."/>
            <person name="Perotto S."/>
            <person name="Kohler A."/>
            <person name="Nagy L.G."/>
            <person name="Floudas D."/>
            <person name="Copeland A."/>
            <person name="Barry K.W."/>
            <person name="Cichocki N."/>
            <person name="Veneault-Fourrey C."/>
            <person name="LaButti K."/>
            <person name="Lindquist E.A."/>
            <person name="Lipzen A."/>
            <person name="Lundell T."/>
            <person name="Morin E."/>
            <person name="Murat C."/>
            <person name="Sun H."/>
            <person name="Tunlid A."/>
            <person name="Henrissat B."/>
            <person name="Grigoriev I.V."/>
            <person name="Hibbett D.S."/>
            <person name="Martin F."/>
            <person name="Nordberg H.P."/>
            <person name="Cantor M.N."/>
            <person name="Hua S.X."/>
        </authorList>
    </citation>
    <scope>NUCLEOTIDE SEQUENCE [LARGE SCALE GENOMIC DNA]</scope>
    <source>
        <strain evidence="3 4">Zn</strain>
    </source>
</reference>
<evidence type="ECO:0000313" key="3">
    <source>
        <dbReference type="EMBL" id="KIN05380.1"/>
    </source>
</evidence>
<dbReference type="OrthoDB" id="5382058at2759"/>
<protein>
    <recommendedName>
        <fullName evidence="2">Peptidase S9 prolyl oligopeptidase catalytic domain-containing protein</fullName>
    </recommendedName>
</protein>
<dbReference type="GO" id="GO:0016042">
    <property type="term" value="P:lipid catabolic process"/>
    <property type="evidence" value="ECO:0007669"/>
    <property type="project" value="UniProtKB-UniRule"/>
</dbReference>
<dbReference type="AlphaFoldDB" id="A0A0C3HQS1"/>
<dbReference type="Pfam" id="PF00326">
    <property type="entry name" value="Peptidase_S9"/>
    <property type="match status" value="1"/>
</dbReference>
<dbReference type="PIRSF" id="PIRSF029171">
    <property type="entry name" value="Esterase_LipA"/>
    <property type="match status" value="1"/>
</dbReference>
<dbReference type="Proteomes" id="UP000054321">
    <property type="component" value="Unassembled WGS sequence"/>
</dbReference>
<dbReference type="PANTHER" id="PTHR34853">
    <property type="match status" value="1"/>
</dbReference>
<reference evidence="4" key="2">
    <citation type="submission" date="2015-01" db="EMBL/GenBank/DDBJ databases">
        <title>Evolutionary Origins and Diversification of the Mycorrhizal Mutualists.</title>
        <authorList>
            <consortium name="DOE Joint Genome Institute"/>
            <consortium name="Mycorrhizal Genomics Consortium"/>
            <person name="Kohler A."/>
            <person name="Kuo A."/>
            <person name="Nagy L.G."/>
            <person name="Floudas D."/>
            <person name="Copeland A."/>
            <person name="Barry K.W."/>
            <person name="Cichocki N."/>
            <person name="Veneault-Fourrey C."/>
            <person name="LaButti K."/>
            <person name="Lindquist E.A."/>
            <person name="Lipzen A."/>
            <person name="Lundell T."/>
            <person name="Morin E."/>
            <person name="Murat C."/>
            <person name="Riley R."/>
            <person name="Ohm R."/>
            <person name="Sun H."/>
            <person name="Tunlid A."/>
            <person name="Henrissat B."/>
            <person name="Grigoriev I.V."/>
            <person name="Hibbett D.S."/>
            <person name="Martin F."/>
        </authorList>
    </citation>
    <scope>NUCLEOTIDE SEQUENCE [LARGE SCALE GENOMIC DNA]</scope>
    <source>
        <strain evidence="4">Zn</strain>
    </source>
</reference>
<keyword evidence="4" id="KW-1185">Reference proteome</keyword>
<evidence type="ECO:0000256" key="1">
    <source>
        <dbReference type="PIRNR" id="PIRNR029171"/>
    </source>
</evidence>
<organism evidence="3 4">
    <name type="scientific">Oidiodendron maius (strain Zn)</name>
    <dbReference type="NCBI Taxonomy" id="913774"/>
    <lineage>
        <taxon>Eukaryota</taxon>
        <taxon>Fungi</taxon>
        <taxon>Dikarya</taxon>
        <taxon>Ascomycota</taxon>
        <taxon>Pezizomycotina</taxon>
        <taxon>Leotiomycetes</taxon>
        <taxon>Leotiomycetes incertae sedis</taxon>
        <taxon>Myxotrichaceae</taxon>
        <taxon>Oidiodendron</taxon>
    </lineage>
</organism>
<name>A0A0C3HQS1_OIDMZ</name>
<dbReference type="InterPro" id="IPR029058">
    <property type="entry name" value="AB_hydrolase_fold"/>
</dbReference>
<proteinExistence type="inferred from homology"/>
<accession>A0A0C3HQS1</accession>
<dbReference type="GO" id="GO:0006508">
    <property type="term" value="P:proteolysis"/>
    <property type="evidence" value="ECO:0007669"/>
    <property type="project" value="InterPro"/>
</dbReference>
<evidence type="ECO:0000313" key="4">
    <source>
        <dbReference type="Proteomes" id="UP000054321"/>
    </source>
</evidence>
<comment type="similarity">
    <text evidence="1">Belongs to the AB hydrolase superfamily. Lipase family.</text>
</comment>
<dbReference type="GO" id="GO:0004806">
    <property type="term" value="F:triacylglycerol lipase activity"/>
    <property type="evidence" value="ECO:0007669"/>
    <property type="project" value="UniProtKB-UniRule"/>
</dbReference>
<feature type="domain" description="Peptidase S9 prolyl oligopeptidase catalytic" evidence="2">
    <location>
        <begin position="350"/>
        <end position="412"/>
    </location>
</feature>
<evidence type="ECO:0000259" key="2">
    <source>
        <dbReference type="Pfam" id="PF00326"/>
    </source>
</evidence>
<dbReference type="Gene3D" id="3.40.50.1820">
    <property type="entry name" value="alpha/beta hydrolase"/>
    <property type="match status" value="2"/>
</dbReference>
<dbReference type="PANTHER" id="PTHR34853:SF1">
    <property type="entry name" value="LIPASE 5"/>
    <property type="match status" value="1"/>
</dbReference>
<dbReference type="SUPFAM" id="SSF53474">
    <property type="entry name" value="alpha/beta-Hydrolases"/>
    <property type="match status" value="1"/>
</dbReference>
<dbReference type="InParanoid" id="A0A0C3HQS1"/>
<dbReference type="EMBL" id="KN832872">
    <property type="protein sequence ID" value="KIN05380.1"/>
    <property type="molecule type" value="Genomic_DNA"/>
</dbReference>
<dbReference type="InterPro" id="IPR001375">
    <property type="entry name" value="Peptidase_S9_cat"/>
</dbReference>